<feature type="compositionally biased region" description="Basic and acidic residues" evidence="1">
    <location>
        <begin position="302"/>
        <end position="312"/>
    </location>
</feature>
<dbReference type="Proteomes" id="UP001497600">
    <property type="component" value="Chromosome D"/>
</dbReference>
<protein>
    <submittedName>
        <fullName evidence="2">Uncharacterized protein</fullName>
    </submittedName>
</protein>
<organism evidence="2 3">
    <name type="scientific">[Candida] anglica</name>
    <dbReference type="NCBI Taxonomy" id="148631"/>
    <lineage>
        <taxon>Eukaryota</taxon>
        <taxon>Fungi</taxon>
        <taxon>Dikarya</taxon>
        <taxon>Ascomycota</taxon>
        <taxon>Saccharomycotina</taxon>
        <taxon>Pichiomycetes</taxon>
        <taxon>Debaryomycetaceae</taxon>
        <taxon>Kurtzmaniella</taxon>
    </lineage>
</organism>
<feature type="region of interest" description="Disordered" evidence="1">
    <location>
        <begin position="839"/>
        <end position="865"/>
    </location>
</feature>
<feature type="region of interest" description="Disordered" evidence="1">
    <location>
        <begin position="182"/>
        <end position="256"/>
    </location>
</feature>
<evidence type="ECO:0000313" key="3">
    <source>
        <dbReference type="Proteomes" id="UP001497600"/>
    </source>
</evidence>
<feature type="compositionally biased region" description="Polar residues" evidence="1">
    <location>
        <begin position="1005"/>
        <end position="1021"/>
    </location>
</feature>
<feature type="compositionally biased region" description="Polar residues" evidence="1">
    <location>
        <begin position="317"/>
        <end position="333"/>
    </location>
</feature>
<feature type="compositionally biased region" description="Acidic residues" evidence="1">
    <location>
        <begin position="471"/>
        <end position="487"/>
    </location>
</feature>
<feature type="compositionally biased region" description="Polar residues" evidence="1">
    <location>
        <begin position="625"/>
        <end position="640"/>
    </location>
</feature>
<reference evidence="2 3" key="1">
    <citation type="submission" date="2024-01" db="EMBL/GenBank/DDBJ databases">
        <authorList>
            <consortium name="Genoscope - CEA"/>
            <person name="William W."/>
        </authorList>
    </citation>
    <scope>NUCLEOTIDE SEQUENCE [LARGE SCALE GENOMIC DNA]</scope>
    <source>
        <strain evidence="2 3">29B2s-10</strain>
    </source>
</reference>
<keyword evidence="3" id="KW-1185">Reference proteome</keyword>
<feature type="compositionally biased region" description="Acidic residues" evidence="1">
    <location>
        <begin position="363"/>
        <end position="390"/>
    </location>
</feature>
<feature type="compositionally biased region" description="Polar residues" evidence="1">
    <location>
        <begin position="230"/>
        <end position="241"/>
    </location>
</feature>
<proteinExistence type="predicted"/>
<feature type="region of interest" description="Disordered" evidence="1">
    <location>
        <begin position="547"/>
        <end position="580"/>
    </location>
</feature>
<feature type="compositionally biased region" description="Basic and acidic residues" evidence="1">
    <location>
        <begin position="842"/>
        <end position="854"/>
    </location>
</feature>
<feature type="compositionally biased region" description="Polar residues" evidence="1">
    <location>
        <begin position="550"/>
        <end position="572"/>
    </location>
</feature>
<feature type="region of interest" description="Disordered" evidence="1">
    <location>
        <begin position="1"/>
        <end position="70"/>
    </location>
</feature>
<sequence>MRSFRRNQKKGEVPGTDDQLDHYYEDPHMNLTSNGSLKSSGNSPNLYQNMQFTPPQAQTSSSGGSVSSPKKLLTPIRNLFSSSSHSKSHGNIVAIGDNLNNALYNSPSHSSKPSIHSHSRKSHRRSTNSISSLHAIEFDSHPPIALKQLHSQPNLQEFKTNGTDYSQRDNVLHYPNQKFISKALPPPIQPYSGSNPRHSTKISSQASLVSQSASLHSASNPSSSSHINLEMSSRSTETDGYTTLKPPIHLKSNTTVESISESAFDIDPRESNSLNESDVSLVNSEKHFQTSNKVQFHPASDLVREEESRRIESGSSDTNSGSDPDSDTSSQFSFVKDMRRGRNTSVKYYKKAKPKDESKSTFEDNEMGYDEEYSDYDFENNGDFDDEGSEEDVRYNTVLDDEAEESVNINKTVGVSDGENSEMTSQYVDDEANDENDQDSDIEYDSDYVMRNEIDPEVIHNDDDDYGYKYEEEEDEAEEEEEEDDDQQSFQFKTGIDIENGDDLPNEFNKYDHIAIRGNDMGSVESHVSLPESDVNADDILESYLDASLSPPTTNKNGSGSRTNLSNSSQEEQICESRERTPKIQFEQYDSSSPLINGLTIGNNLGHRLGRELNKAYDNRDGLSMNPNNSFIHRNTSNETETSRDGERDIFHQRMYKSFHGSISEDFDRVITSKLEDHDNFTQTREDDKPVDVGLGISSLSDNISKMVPEKRLSISRSSVADVLNLLKNMGTEEDAEKEEYEGEDEVDTKGNFKTLQNKRNSILGLMATLQKVEEECPTKLSGKQRDSIAGMMNLLGSLETPEHSTASIEHDTHDNSNLLKKENRRSINDMMSILAGINFDTDSKPDRNDNDSKSRKKLTKVSRLQDANTKKRYSWFNDDENKNFAAKGNNVTKSTQSSGLRNEVTEEYNRRSWNDEGNFVFDESVIDEANQLPEDFDFEEYQDKLQTQVKRRGDPGFFRSNSYNNKPNKVPVDIKFQSNKIETLNKTVTFYRSGSPQHLDINRSRSVSRAPSTRSTNSFVSTNDDNIVMEEDEEDELAYRDNFIIEDSPSPYHKHISDSSESVSKSNALLGTISESS</sequence>
<feature type="compositionally biased region" description="Polar residues" evidence="1">
    <location>
        <begin position="1060"/>
        <end position="1078"/>
    </location>
</feature>
<gene>
    <name evidence="2" type="ORF">CAAN4_D08966</name>
</gene>
<evidence type="ECO:0000256" key="1">
    <source>
        <dbReference type="SAM" id="MobiDB-lite"/>
    </source>
</evidence>
<feature type="compositionally biased region" description="Polar residues" evidence="1">
    <location>
        <begin position="30"/>
        <end position="59"/>
    </location>
</feature>
<dbReference type="EMBL" id="OZ004256">
    <property type="protein sequence ID" value="CAK7904342.1"/>
    <property type="molecule type" value="Genomic_DNA"/>
</dbReference>
<feature type="region of interest" description="Disordered" evidence="1">
    <location>
        <begin position="996"/>
        <end position="1021"/>
    </location>
</feature>
<name>A0ABP0EAZ9_9ASCO</name>
<feature type="region of interest" description="Disordered" evidence="1">
    <location>
        <begin position="286"/>
        <end position="505"/>
    </location>
</feature>
<feature type="compositionally biased region" description="Acidic residues" evidence="1">
    <location>
        <begin position="428"/>
        <end position="446"/>
    </location>
</feature>
<feature type="compositionally biased region" description="Basic and acidic residues" evidence="1">
    <location>
        <begin position="448"/>
        <end position="470"/>
    </location>
</feature>
<feature type="region of interest" description="Disordered" evidence="1">
    <location>
        <begin position="104"/>
        <end position="128"/>
    </location>
</feature>
<feature type="region of interest" description="Disordered" evidence="1">
    <location>
        <begin position="1049"/>
        <end position="1078"/>
    </location>
</feature>
<evidence type="ECO:0000313" key="2">
    <source>
        <dbReference type="EMBL" id="CAK7904342.1"/>
    </source>
</evidence>
<feature type="region of interest" description="Disordered" evidence="1">
    <location>
        <begin position="622"/>
        <end position="645"/>
    </location>
</feature>
<accession>A0ABP0EAZ9</accession>
<feature type="compositionally biased region" description="Low complexity" evidence="1">
    <location>
        <begin position="202"/>
        <end position="228"/>
    </location>
</feature>
<feature type="compositionally biased region" description="Basic residues" evidence="1">
    <location>
        <begin position="115"/>
        <end position="126"/>
    </location>
</feature>
<feature type="compositionally biased region" description="Basic and acidic residues" evidence="1">
    <location>
        <begin position="19"/>
        <end position="28"/>
    </location>
</feature>